<feature type="non-terminal residue" evidence="1">
    <location>
        <position position="51"/>
    </location>
</feature>
<keyword evidence="2" id="KW-1185">Reference proteome</keyword>
<gene>
    <name evidence="1" type="ORF">chiPu_0022653</name>
</gene>
<proteinExistence type="predicted"/>
<organism evidence="1 2">
    <name type="scientific">Chiloscyllium punctatum</name>
    <name type="common">Brownbanded bambooshark</name>
    <name type="synonym">Hemiscyllium punctatum</name>
    <dbReference type="NCBI Taxonomy" id="137246"/>
    <lineage>
        <taxon>Eukaryota</taxon>
        <taxon>Metazoa</taxon>
        <taxon>Chordata</taxon>
        <taxon>Craniata</taxon>
        <taxon>Vertebrata</taxon>
        <taxon>Chondrichthyes</taxon>
        <taxon>Elasmobranchii</taxon>
        <taxon>Galeomorphii</taxon>
        <taxon>Galeoidea</taxon>
        <taxon>Orectolobiformes</taxon>
        <taxon>Hemiscylliidae</taxon>
        <taxon>Chiloscyllium</taxon>
    </lineage>
</organism>
<comment type="caution">
    <text evidence="1">The sequence shown here is derived from an EMBL/GenBank/DDBJ whole genome shotgun (WGS) entry which is preliminary data.</text>
</comment>
<sequence>MGMVQSEDSVWCGLETELGAVWRTRPGAACRLGPVRFEDSGLRILVTTPSV</sequence>
<protein>
    <submittedName>
        <fullName evidence="1">Uncharacterized protein</fullName>
    </submittedName>
</protein>
<dbReference type="AlphaFoldDB" id="A0A401RJ54"/>
<name>A0A401RJ54_CHIPU</name>
<evidence type="ECO:0000313" key="2">
    <source>
        <dbReference type="Proteomes" id="UP000287033"/>
    </source>
</evidence>
<dbReference type="Proteomes" id="UP000287033">
    <property type="component" value="Unassembled WGS sequence"/>
</dbReference>
<evidence type="ECO:0000313" key="1">
    <source>
        <dbReference type="EMBL" id="GCC18171.1"/>
    </source>
</evidence>
<accession>A0A401RJ54</accession>
<dbReference type="EMBL" id="BEZZ01009806">
    <property type="protein sequence ID" value="GCC18171.1"/>
    <property type="molecule type" value="Genomic_DNA"/>
</dbReference>
<reference evidence="1 2" key="1">
    <citation type="journal article" date="2018" name="Nat. Ecol. Evol.">
        <title>Shark genomes provide insights into elasmobranch evolution and the origin of vertebrates.</title>
        <authorList>
            <person name="Hara Y"/>
            <person name="Yamaguchi K"/>
            <person name="Onimaru K"/>
            <person name="Kadota M"/>
            <person name="Koyanagi M"/>
            <person name="Keeley SD"/>
            <person name="Tatsumi K"/>
            <person name="Tanaka K"/>
            <person name="Motone F"/>
            <person name="Kageyama Y"/>
            <person name="Nozu R"/>
            <person name="Adachi N"/>
            <person name="Nishimura O"/>
            <person name="Nakagawa R"/>
            <person name="Tanegashima C"/>
            <person name="Kiyatake I"/>
            <person name="Matsumoto R"/>
            <person name="Murakumo K"/>
            <person name="Nishida K"/>
            <person name="Terakita A"/>
            <person name="Kuratani S"/>
            <person name="Sato K"/>
            <person name="Hyodo S Kuraku.S."/>
        </authorList>
    </citation>
    <scope>NUCLEOTIDE SEQUENCE [LARGE SCALE GENOMIC DNA]</scope>
</reference>